<proteinExistence type="predicted"/>
<dbReference type="STRING" id="1276538.A0A1X7RTG7"/>
<accession>A0A1X7RTG7</accession>
<dbReference type="InterPro" id="IPR058940">
    <property type="entry name" value="mS26_fungi"/>
</dbReference>
<dbReference type="EMBL" id="LT853696">
    <property type="protein sequence ID" value="SMQ50695.1"/>
    <property type="molecule type" value="Genomic_DNA"/>
</dbReference>
<organism evidence="2 3">
    <name type="scientific">Zymoseptoria tritici (strain ST99CH_3D7)</name>
    <dbReference type="NCBI Taxonomy" id="1276538"/>
    <lineage>
        <taxon>Eukaryota</taxon>
        <taxon>Fungi</taxon>
        <taxon>Dikarya</taxon>
        <taxon>Ascomycota</taxon>
        <taxon>Pezizomycotina</taxon>
        <taxon>Dothideomycetes</taxon>
        <taxon>Dothideomycetidae</taxon>
        <taxon>Mycosphaerellales</taxon>
        <taxon>Mycosphaerellaceae</taxon>
        <taxon>Zymoseptoria</taxon>
    </lineage>
</organism>
<evidence type="ECO:0000313" key="2">
    <source>
        <dbReference type="EMBL" id="SMQ50695.1"/>
    </source>
</evidence>
<feature type="region of interest" description="Disordered" evidence="1">
    <location>
        <begin position="37"/>
        <end position="56"/>
    </location>
</feature>
<dbReference type="Proteomes" id="UP000215127">
    <property type="component" value="Chromosome 5"/>
</dbReference>
<evidence type="ECO:0000313" key="3">
    <source>
        <dbReference type="Proteomes" id="UP000215127"/>
    </source>
</evidence>
<dbReference type="Pfam" id="PF26163">
    <property type="entry name" value="mS26"/>
    <property type="match status" value="1"/>
</dbReference>
<keyword evidence="3" id="KW-1185">Reference proteome</keyword>
<feature type="region of interest" description="Disordered" evidence="1">
    <location>
        <begin position="70"/>
        <end position="97"/>
    </location>
</feature>
<protein>
    <submittedName>
        <fullName evidence="2">Uncharacterized protein</fullName>
    </submittedName>
</protein>
<feature type="compositionally biased region" description="Basic and acidic residues" evidence="1">
    <location>
        <begin position="115"/>
        <end position="156"/>
    </location>
</feature>
<reference evidence="2 3" key="1">
    <citation type="submission" date="2016-06" db="EMBL/GenBank/DDBJ databases">
        <authorList>
            <person name="Kjaerup R.B."/>
            <person name="Dalgaard T.S."/>
            <person name="Juul-Madsen H.R."/>
        </authorList>
    </citation>
    <scope>NUCLEOTIDE SEQUENCE [LARGE SCALE GENOMIC DNA]</scope>
</reference>
<feature type="region of interest" description="Disordered" evidence="1">
    <location>
        <begin position="115"/>
        <end position="159"/>
    </location>
</feature>
<name>A0A1X7RTG7_ZYMT9</name>
<dbReference type="CDD" id="cd23703">
    <property type="entry name" value="mS26_PET12"/>
    <property type="match status" value="1"/>
</dbReference>
<sequence>MPPTTALSSPLLWRCPQCTIRTLSTSARQLAVGPEHPKYIEVPEPPQQNLPYSPRVKGVLPVPRDIFAGKTRDQSDSKAIAEATRRPRKARAPLEGTREEWKVKMSEVRRRNLREGLESLRSRHQTEKKRMSDKSLARQREREELLARPEREDERLTAPSTSLDLQALLHGTVPDPTRRQRLAMKRINVETKAAEKQQERLDALHTLYMNARSFIVTPEQLDKAVDEAFGTQENPKRFGSTHMGPSGALSIWGEGRPERVQDMLNAANGVKSRSAMDSTSKALETSKNRINTIAEVFTGGKMDKEARD</sequence>
<evidence type="ECO:0000256" key="1">
    <source>
        <dbReference type="SAM" id="MobiDB-lite"/>
    </source>
</evidence>
<dbReference type="AlphaFoldDB" id="A0A1X7RTG7"/>
<gene>
    <name evidence="2" type="ORF">ZT3D7_G5848</name>
</gene>